<dbReference type="SMART" id="SM00558">
    <property type="entry name" value="JmjC"/>
    <property type="match status" value="1"/>
</dbReference>
<dbReference type="PANTHER" id="PTHR12461">
    <property type="entry name" value="HYPOXIA-INDUCIBLE FACTOR 1 ALPHA INHIBITOR-RELATED"/>
    <property type="match status" value="1"/>
</dbReference>
<evidence type="ECO:0000313" key="9">
    <source>
        <dbReference type="Proteomes" id="UP000008792"/>
    </source>
</evidence>
<dbReference type="FunFam" id="2.60.120.650:FF:000052">
    <property type="entry name" value="Predicted protein"/>
    <property type="match status" value="1"/>
</dbReference>
<dbReference type="KEGG" id="dvi:6622966"/>
<dbReference type="Proteomes" id="UP000008792">
    <property type="component" value="Unassembled WGS sequence"/>
</dbReference>
<keyword evidence="3" id="KW-0479">Metal-binding</keyword>
<gene>
    <name evidence="8" type="primary">Dvir\GJ13228</name>
    <name evidence="8" type="ORF">Dvir_GJ13228</name>
</gene>
<dbReference type="eggNOG" id="KOG2132">
    <property type="taxonomic scope" value="Eukaryota"/>
</dbReference>
<name>B4LGI6_DROVI</name>
<evidence type="ECO:0000256" key="6">
    <source>
        <dbReference type="ARBA" id="ARBA00023242"/>
    </source>
</evidence>
<dbReference type="Pfam" id="PF13621">
    <property type="entry name" value="Cupin_8"/>
    <property type="match status" value="1"/>
</dbReference>
<dbReference type="OrthoDB" id="47172at2759"/>
<evidence type="ECO:0000256" key="1">
    <source>
        <dbReference type="ARBA" id="ARBA00001954"/>
    </source>
</evidence>
<comment type="subcellular location">
    <subcellularLocation>
        <location evidence="2">Nucleus</location>
    </subcellularLocation>
</comment>
<evidence type="ECO:0000256" key="3">
    <source>
        <dbReference type="ARBA" id="ARBA00022723"/>
    </source>
</evidence>
<dbReference type="SMR" id="B4LGI6"/>
<dbReference type="InterPro" id="IPR041667">
    <property type="entry name" value="Cupin_8"/>
</dbReference>
<dbReference type="PROSITE" id="PS51184">
    <property type="entry name" value="JMJC"/>
    <property type="match status" value="1"/>
</dbReference>
<keyword evidence="4" id="KW-0560">Oxidoreductase</keyword>
<reference evidence="8 9" key="1">
    <citation type="journal article" date="2007" name="Nature">
        <title>Evolution of genes and genomes on the Drosophila phylogeny.</title>
        <authorList>
            <consortium name="Drosophila 12 Genomes Consortium"/>
            <person name="Clark A.G."/>
            <person name="Eisen M.B."/>
            <person name="Smith D.R."/>
            <person name="Bergman C.M."/>
            <person name="Oliver B."/>
            <person name="Markow T.A."/>
            <person name="Kaufman T.C."/>
            <person name="Kellis M."/>
            <person name="Gelbart W."/>
            <person name="Iyer V.N."/>
            <person name="Pollard D.A."/>
            <person name="Sackton T.B."/>
            <person name="Larracuente A.M."/>
            <person name="Singh N.D."/>
            <person name="Abad J.P."/>
            <person name="Abt D.N."/>
            <person name="Adryan B."/>
            <person name="Aguade M."/>
            <person name="Akashi H."/>
            <person name="Anderson W.W."/>
            <person name="Aquadro C.F."/>
            <person name="Ardell D.H."/>
            <person name="Arguello R."/>
            <person name="Artieri C.G."/>
            <person name="Barbash D.A."/>
            <person name="Barker D."/>
            <person name="Barsanti P."/>
            <person name="Batterham P."/>
            <person name="Batzoglou S."/>
            <person name="Begun D."/>
            <person name="Bhutkar A."/>
            <person name="Blanco E."/>
            <person name="Bosak S.A."/>
            <person name="Bradley R.K."/>
            <person name="Brand A.D."/>
            <person name="Brent M.R."/>
            <person name="Brooks A.N."/>
            <person name="Brown R.H."/>
            <person name="Butlin R.K."/>
            <person name="Caggese C."/>
            <person name="Calvi B.R."/>
            <person name="Bernardo de Carvalho A."/>
            <person name="Caspi A."/>
            <person name="Castrezana S."/>
            <person name="Celniker S.E."/>
            <person name="Chang J.L."/>
            <person name="Chapple C."/>
            <person name="Chatterji S."/>
            <person name="Chinwalla A."/>
            <person name="Civetta A."/>
            <person name="Clifton S.W."/>
            <person name="Comeron J.M."/>
            <person name="Costello J.C."/>
            <person name="Coyne J.A."/>
            <person name="Daub J."/>
            <person name="David R.G."/>
            <person name="Delcher A.L."/>
            <person name="Delehaunty K."/>
            <person name="Do C.B."/>
            <person name="Ebling H."/>
            <person name="Edwards K."/>
            <person name="Eickbush T."/>
            <person name="Evans J.D."/>
            <person name="Filipski A."/>
            <person name="Findeiss S."/>
            <person name="Freyhult E."/>
            <person name="Fulton L."/>
            <person name="Fulton R."/>
            <person name="Garcia A.C."/>
            <person name="Gardiner A."/>
            <person name="Garfield D.A."/>
            <person name="Garvin B.E."/>
            <person name="Gibson G."/>
            <person name="Gilbert D."/>
            <person name="Gnerre S."/>
            <person name="Godfrey J."/>
            <person name="Good R."/>
            <person name="Gotea V."/>
            <person name="Gravely B."/>
            <person name="Greenberg A.J."/>
            <person name="Griffiths-Jones S."/>
            <person name="Gross S."/>
            <person name="Guigo R."/>
            <person name="Gustafson E.A."/>
            <person name="Haerty W."/>
            <person name="Hahn M.W."/>
            <person name="Halligan D.L."/>
            <person name="Halpern A.L."/>
            <person name="Halter G.M."/>
            <person name="Han M.V."/>
            <person name="Heger A."/>
            <person name="Hillier L."/>
            <person name="Hinrichs A.S."/>
            <person name="Holmes I."/>
            <person name="Hoskins R.A."/>
            <person name="Hubisz M.J."/>
            <person name="Hultmark D."/>
            <person name="Huntley M.A."/>
            <person name="Jaffe D.B."/>
            <person name="Jagadeeshan S."/>
            <person name="Jeck W.R."/>
            <person name="Johnson J."/>
            <person name="Jones C.D."/>
            <person name="Jordan W.C."/>
            <person name="Karpen G.H."/>
            <person name="Kataoka E."/>
            <person name="Keightley P.D."/>
            <person name="Kheradpour P."/>
            <person name="Kirkness E.F."/>
            <person name="Koerich L.B."/>
            <person name="Kristiansen K."/>
            <person name="Kudrna D."/>
            <person name="Kulathinal R.J."/>
            <person name="Kumar S."/>
            <person name="Kwok R."/>
            <person name="Lander E."/>
            <person name="Langley C.H."/>
            <person name="Lapoint R."/>
            <person name="Lazzaro B.P."/>
            <person name="Lee S.J."/>
            <person name="Levesque L."/>
            <person name="Li R."/>
            <person name="Lin C.F."/>
            <person name="Lin M.F."/>
            <person name="Lindblad-Toh K."/>
            <person name="Llopart A."/>
            <person name="Long M."/>
            <person name="Low L."/>
            <person name="Lozovsky E."/>
            <person name="Lu J."/>
            <person name="Luo M."/>
            <person name="Machado C.A."/>
            <person name="Makalowski W."/>
            <person name="Marzo M."/>
            <person name="Matsuda M."/>
            <person name="Matzkin L."/>
            <person name="McAllister B."/>
            <person name="McBride C.S."/>
            <person name="McKernan B."/>
            <person name="McKernan K."/>
            <person name="Mendez-Lago M."/>
            <person name="Minx P."/>
            <person name="Mollenhauer M.U."/>
            <person name="Montooth K."/>
            <person name="Mount S.M."/>
            <person name="Mu X."/>
            <person name="Myers E."/>
            <person name="Negre B."/>
            <person name="Newfeld S."/>
            <person name="Nielsen R."/>
            <person name="Noor M.A."/>
            <person name="O'Grady P."/>
            <person name="Pachter L."/>
            <person name="Papaceit M."/>
            <person name="Parisi M.J."/>
            <person name="Parisi M."/>
            <person name="Parts L."/>
            <person name="Pedersen J.S."/>
            <person name="Pesole G."/>
            <person name="Phillippy A.M."/>
            <person name="Ponting C.P."/>
            <person name="Pop M."/>
            <person name="Porcelli D."/>
            <person name="Powell J.R."/>
            <person name="Prohaska S."/>
            <person name="Pruitt K."/>
            <person name="Puig M."/>
            <person name="Quesneville H."/>
            <person name="Ram K.R."/>
            <person name="Rand D."/>
            <person name="Rasmussen M.D."/>
            <person name="Reed L.K."/>
            <person name="Reenan R."/>
            <person name="Reily A."/>
            <person name="Remington K.A."/>
            <person name="Rieger T.T."/>
            <person name="Ritchie M.G."/>
            <person name="Robin C."/>
            <person name="Rogers Y.H."/>
            <person name="Rohde C."/>
            <person name="Rozas J."/>
            <person name="Rubenfield M.J."/>
            <person name="Ruiz A."/>
            <person name="Russo S."/>
            <person name="Salzberg S.L."/>
            <person name="Sanchez-Gracia A."/>
            <person name="Saranga D.J."/>
            <person name="Sato H."/>
            <person name="Schaeffer S.W."/>
            <person name="Schatz M.C."/>
            <person name="Schlenke T."/>
            <person name="Schwartz R."/>
            <person name="Segarra C."/>
            <person name="Singh R.S."/>
            <person name="Sirot L."/>
            <person name="Sirota M."/>
            <person name="Sisneros N.B."/>
            <person name="Smith C.D."/>
            <person name="Smith T.F."/>
            <person name="Spieth J."/>
            <person name="Stage D.E."/>
            <person name="Stark A."/>
            <person name="Stephan W."/>
            <person name="Strausberg R.L."/>
            <person name="Strempel S."/>
            <person name="Sturgill D."/>
            <person name="Sutton G."/>
            <person name="Sutton G.G."/>
            <person name="Tao W."/>
            <person name="Teichmann S."/>
            <person name="Tobari Y.N."/>
            <person name="Tomimura Y."/>
            <person name="Tsolas J.M."/>
            <person name="Valente V.L."/>
            <person name="Venter E."/>
            <person name="Venter J.C."/>
            <person name="Vicario S."/>
            <person name="Vieira F.G."/>
            <person name="Vilella A.J."/>
            <person name="Villasante A."/>
            <person name="Walenz B."/>
            <person name="Wang J."/>
            <person name="Wasserman M."/>
            <person name="Watts T."/>
            <person name="Wilson D."/>
            <person name="Wilson R.K."/>
            <person name="Wing R.A."/>
            <person name="Wolfner M.F."/>
            <person name="Wong A."/>
            <person name="Wong G.K."/>
            <person name="Wu C.I."/>
            <person name="Wu G."/>
            <person name="Yamamoto D."/>
            <person name="Yang H.P."/>
            <person name="Yang S.P."/>
            <person name="Yorke J.A."/>
            <person name="Yoshida K."/>
            <person name="Zdobnov E."/>
            <person name="Zhang P."/>
            <person name="Zhang Y."/>
            <person name="Zimin A.V."/>
            <person name="Baldwin J."/>
            <person name="Abdouelleil A."/>
            <person name="Abdulkadir J."/>
            <person name="Abebe A."/>
            <person name="Abera B."/>
            <person name="Abreu J."/>
            <person name="Acer S.C."/>
            <person name="Aftuck L."/>
            <person name="Alexander A."/>
            <person name="An P."/>
            <person name="Anderson E."/>
            <person name="Anderson S."/>
            <person name="Arachi H."/>
            <person name="Azer M."/>
            <person name="Bachantsang P."/>
            <person name="Barry A."/>
            <person name="Bayul T."/>
            <person name="Berlin A."/>
            <person name="Bessette D."/>
            <person name="Bloom T."/>
            <person name="Blye J."/>
            <person name="Boguslavskiy L."/>
            <person name="Bonnet C."/>
            <person name="Boukhgalter B."/>
            <person name="Bourzgui I."/>
            <person name="Brown A."/>
            <person name="Cahill P."/>
            <person name="Channer S."/>
            <person name="Cheshatsang Y."/>
            <person name="Chuda L."/>
            <person name="Citroen M."/>
            <person name="Collymore A."/>
            <person name="Cooke P."/>
            <person name="Costello M."/>
            <person name="D'Aco K."/>
            <person name="Daza R."/>
            <person name="De Haan G."/>
            <person name="DeGray S."/>
            <person name="DeMaso C."/>
            <person name="Dhargay N."/>
            <person name="Dooley K."/>
            <person name="Dooley E."/>
            <person name="Doricent M."/>
            <person name="Dorje P."/>
            <person name="Dorjee K."/>
            <person name="Dupes A."/>
            <person name="Elong R."/>
            <person name="Falk J."/>
            <person name="Farina A."/>
            <person name="Faro S."/>
            <person name="Ferguson D."/>
            <person name="Fisher S."/>
            <person name="Foley C.D."/>
            <person name="Franke A."/>
            <person name="Friedrich D."/>
            <person name="Gadbois L."/>
            <person name="Gearin G."/>
            <person name="Gearin C.R."/>
            <person name="Giannoukos G."/>
            <person name="Goode T."/>
            <person name="Graham J."/>
            <person name="Grandbois E."/>
            <person name="Grewal S."/>
            <person name="Gyaltsen K."/>
            <person name="Hafez N."/>
            <person name="Hagos B."/>
            <person name="Hall J."/>
            <person name="Henson C."/>
            <person name="Hollinger A."/>
            <person name="Honan T."/>
            <person name="Huard M.D."/>
            <person name="Hughes L."/>
            <person name="Hurhula B."/>
            <person name="Husby M.E."/>
            <person name="Kamat A."/>
            <person name="Kanga B."/>
            <person name="Kashin S."/>
            <person name="Khazanovich D."/>
            <person name="Kisner P."/>
            <person name="Lance K."/>
            <person name="Lara M."/>
            <person name="Lee W."/>
            <person name="Lennon N."/>
            <person name="Letendre F."/>
            <person name="LeVine R."/>
            <person name="Lipovsky A."/>
            <person name="Liu X."/>
            <person name="Liu J."/>
            <person name="Liu S."/>
            <person name="Lokyitsang T."/>
            <person name="Lokyitsang Y."/>
            <person name="Lubonja R."/>
            <person name="Lui A."/>
            <person name="MacDonald P."/>
            <person name="Magnisalis V."/>
            <person name="Maru K."/>
            <person name="Matthews C."/>
            <person name="McCusker W."/>
            <person name="McDonough S."/>
            <person name="Mehta T."/>
            <person name="Meldrim J."/>
            <person name="Meneus L."/>
            <person name="Mihai O."/>
            <person name="Mihalev A."/>
            <person name="Mihova T."/>
            <person name="Mittelman R."/>
            <person name="Mlenga V."/>
            <person name="Montmayeur A."/>
            <person name="Mulrain L."/>
            <person name="Navidi A."/>
            <person name="Naylor J."/>
            <person name="Negash T."/>
            <person name="Nguyen T."/>
            <person name="Nguyen N."/>
            <person name="Nicol R."/>
            <person name="Norbu C."/>
            <person name="Norbu N."/>
            <person name="Novod N."/>
            <person name="O'Neill B."/>
            <person name="Osman S."/>
            <person name="Markiewicz E."/>
            <person name="Oyono O.L."/>
            <person name="Patti C."/>
            <person name="Phunkhang P."/>
            <person name="Pierre F."/>
            <person name="Priest M."/>
            <person name="Raghuraman S."/>
            <person name="Rege F."/>
            <person name="Reyes R."/>
            <person name="Rise C."/>
            <person name="Rogov P."/>
            <person name="Ross K."/>
            <person name="Ryan E."/>
            <person name="Settipalli S."/>
            <person name="Shea T."/>
            <person name="Sherpa N."/>
            <person name="Shi L."/>
            <person name="Shih D."/>
            <person name="Sparrow T."/>
            <person name="Spaulding J."/>
            <person name="Stalker J."/>
            <person name="Stange-Thomann N."/>
            <person name="Stavropoulos S."/>
            <person name="Stone C."/>
            <person name="Strader C."/>
            <person name="Tesfaye S."/>
            <person name="Thomson T."/>
            <person name="Thoulutsang Y."/>
            <person name="Thoulutsang D."/>
            <person name="Topham K."/>
            <person name="Topping I."/>
            <person name="Tsamla T."/>
            <person name="Vassiliev H."/>
            <person name="Vo A."/>
            <person name="Wangchuk T."/>
            <person name="Wangdi T."/>
            <person name="Weiand M."/>
            <person name="Wilkinson J."/>
            <person name="Wilson A."/>
            <person name="Yadav S."/>
            <person name="Young G."/>
            <person name="Yu Q."/>
            <person name="Zembek L."/>
            <person name="Zhong D."/>
            <person name="Zimmer A."/>
            <person name="Zwirko Z."/>
            <person name="Jaffe D.B."/>
            <person name="Alvarez P."/>
            <person name="Brockman W."/>
            <person name="Butler J."/>
            <person name="Chin C."/>
            <person name="Gnerre S."/>
            <person name="Grabherr M."/>
            <person name="Kleber M."/>
            <person name="Mauceli E."/>
            <person name="MacCallum I."/>
        </authorList>
    </citation>
    <scope>NUCLEOTIDE SEQUENCE [LARGE SCALE GENOMIC DNA]</scope>
    <source>
        <strain evidence="9">Tucson 15010-1051.87</strain>
    </source>
</reference>
<protein>
    <submittedName>
        <fullName evidence="8">Uncharacterized protein, isoform A</fullName>
    </submittedName>
</protein>
<evidence type="ECO:0000313" key="8">
    <source>
        <dbReference type="EMBL" id="EDW69424.1"/>
    </source>
</evidence>
<organism evidence="8 9">
    <name type="scientific">Drosophila virilis</name>
    <name type="common">Fruit fly</name>
    <dbReference type="NCBI Taxonomy" id="7244"/>
    <lineage>
        <taxon>Eukaryota</taxon>
        <taxon>Metazoa</taxon>
        <taxon>Ecdysozoa</taxon>
        <taxon>Arthropoda</taxon>
        <taxon>Hexapoda</taxon>
        <taxon>Insecta</taxon>
        <taxon>Pterygota</taxon>
        <taxon>Neoptera</taxon>
        <taxon>Endopterygota</taxon>
        <taxon>Diptera</taxon>
        <taxon>Brachycera</taxon>
        <taxon>Muscomorpha</taxon>
        <taxon>Ephydroidea</taxon>
        <taxon>Drosophilidae</taxon>
        <taxon>Drosophila</taxon>
    </lineage>
</organism>
<evidence type="ECO:0000256" key="2">
    <source>
        <dbReference type="ARBA" id="ARBA00004123"/>
    </source>
</evidence>
<evidence type="ECO:0000256" key="4">
    <source>
        <dbReference type="ARBA" id="ARBA00023002"/>
    </source>
</evidence>
<evidence type="ECO:0000259" key="7">
    <source>
        <dbReference type="PROSITE" id="PS51184"/>
    </source>
</evidence>
<keyword evidence="5" id="KW-0408">Iron</keyword>
<evidence type="ECO:0000256" key="5">
    <source>
        <dbReference type="ARBA" id="ARBA00023004"/>
    </source>
</evidence>
<dbReference type="OMA" id="TINHWPA"/>
<keyword evidence="6" id="KW-0539">Nucleus</keyword>
<dbReference type="Gene3D" id="2.60.120.650">
    <property type="entry name" value="Cupin"/>
    <property type="match status" value="1"/>
</dbReference>
<dbReference type="EMBL" id="CH940647">
    <property type="protein sequence ID" value="EDW69424.1"/>
    <property type="molecule type" value="Genomic_DNA"/>
</dbReference>
<dbReference type="GO" id="GO:0051864">
    <property type="term" value="F:histone H3K36 demethylase activity"/>
    <property type="evidence" value="ECO:0007669"/>
    <property type="project" value="TreeGrafter"/>
</dbReference>
<accession>B4LGI6</accession>
<dbReference type="PhylomeDB" id="B4LGI6"/>
<sequence length="409" mass="47058">MGAVEASLLELAKLLPRFEDIVELLENEVEARYILRRAADHFAKRQAIDQLNRPEEEEISYLIHALVDKNWERIHSGHFSSVPLTIRKIYALGCYFKIFFLLLENPSLEQRELCGTVLDEAQLLGCTEELYEKCTELKHALMQYLDERATSNNSLPLPILAAVERRASRCDIPQLEAPSILEFRTSCYQALQPTLLLNTINHWPALSKWRDLNYLLKVAGNRTVPIEIGSNYASDEWSQQLVKLRVFLHRQFGPSNGRADHEIEYLAQHELFAQIPALKADICVPDYCTVSSNNAAGVDIKAWLGPSHTISPMHYDPKHNLLCQVFGCKSIILASPEDTANLYAHESEFLNNTSQIDAAKPDFERFPLLRRVRFYELLLQPGDCLYLPPKWWHYVRSETPSFSVSFWWE</sequence>
<proteinExistence type="predicted"/>
<dbReference type="InterPro" id="IPR003347">
    <property type="entry name" value="JmjC_dom"/>
</dbReference>
<keyword evidence="9" id="KW-1185">Reference proteome</keyword>
<dbReference type="GO" id="GO:0005634">
    <property type="term" value="C:nucleus"/>
    <property type="evidence" value="ECO:0007669"/>
    <property type="project" value="UniProtKB-SubCell"/>
</dbReference>
<feature type="domain" description="JmjC" evidence="7">
    <location>
        <begin position="264"/>
        <end position="409"/>
    </location>
</feature>
<dbReference type="SUPFAM" id="SSF51197">
    <property type="entry name" value="Clavaminate synthase-like"/>
    <property type="match status" value="1"/>
</dbReference>
<dbReference type="GO" id="GO:0046872">
    <property type="term" value="F:metal ion binding"/>
    <property type="evidence" value="ECO:0007669"/>
    <property type="project" value="UniProtKB-KW"/>
</dbReference>
<dbReference type="HOGENOM" id="CLU_016785_0_1_1"/>
<comment type="cofactor">
    <cofactor evidence="1">
        <name>Fe(2+)</name>
        <dbReference type="ChEBI" id="CHEBI:29033"/>
    </cofactor>
</comment>
<dbReference type="PANTHER" id="PTHR12461:SF106">
    <property type="entry name" value="BIFUNCTIONAL PEPTIDASE AND ARGINYL-HYDROXYLASE JMJD5"/>
    <property type="match status" value="1"/>
</dbReference>
<dbReference type="AlphaFoldDB" id="B4LGI6"/>